<proteinExistence type="predicted"/>
<dbReference type="OrthoDB" id="2272012at2759"/>
<accession>A0A8S4P158</accession>
<feature type="non-terminal residue" evidence="1">
    <location>
        <position position="1"/>
    </location>
</feature>
<reference evidence="1" key="1">
    <citation type="submission" date="2022-03" db="EMBL/GenBank/DDBJ databases">
        <authorList>
            <person name="Martin C."/>
        </authorList>
    </citation>
    <scope>NUCLEOTIDE SEQUENCE</scope>
</reference>
<evidence type="ECO:0000313" key="2">
    <source>
        <dbReference type="Proteomes" id="UP000749559"/>
    </source>
</evidence>
<name>A0A8S4P158_OWEFU</name>
<dbReference type="Proteomes" id="UP000749559">
    <property type="component" value="Unassembled WGS sequence"/>
</dbReference>
<protein>
    <submittedName>
        <fullName evidence="1">Uncharacterized protein</fullName>
    </submittedName>
</protein>
<evidence type="ECO:0000313" key="1">
    <source>
        <dbReference type="EMBL" id="CAH1786292.1"/>
    </source>
</evidence>
<sequence>DNLWGLATQKQGFDARLDKHIHSKNHSPRHCRMDFLISGSLDTVSMAHSSKASSHLGVGLNFARLIGPYCSSAHKIGLPFTTSVGRSVGRCRIFAVLVTVANPFLNFIILQEEC</sequence>
<comment type="caution">
    <text evidence="1">The sequence shown here is derived from an EMBL/GenBank/DDBJ whole genome shotgun (WGS) entry which is preliminary data.</text>
</comment>
<organism evidence="1 2">
    <name type="scientific">Owenia fusiformis</name>
    <name type="common">Polychaete worm</name>
    <dbReference type="NCBI Taxonomy" id="6347"/>
    <lineage>
        <taxon>Eukaryota</taxon>
        <taxon>Metazoa</taxon>
        <taxon>Spiralia</taxon>
        <taxon>Lophotrochozoa</taxon>
        <taxon>Annelida</taxon>
        <taxon>Polychaeta</taxon>
        <taxon>Sedentaria</taxon>
        <taxon>Canalipalpata</taxon>
        <taxon>Sabellida</taxon>
        <taxon>Oweniida</taxon>
        <taxon>Oweniidae</taxon>
        <taxon>Owenia</taxon>
    </lineage>
</organism>
<dbReference type="EMBL" id="CAIIXF020000006">
    <property type="protein sequence ID" value="CAH1786292.1"/>
    <property type="molecule type" value="Genomic_DNA"/>
</dbReference>
<dbReference type="AlphaFoldDB" id="A0A8S4P158"/>
<gene>
    <name evidence="1" type="ORF">OFUS_LOCUS12217</name>
</gene>
<keyword evidence="2" id="KW-1185">Reference proteome</keyword>